<reference evidence="2 3" key="1">
    <citation type="submission" date="2013-07" db="EMBL/GenBank/DDBJ databases">
        <title>Comparative Genomic and Metabolomic Analysis of Twelve Strains of Pseudoalteromonas luteoviolacea.</title>
        <authorList>
            <person name="Vynne N.G."/>
            <person name="Mansson M."/>
            <person name="Gram L."/>
        </authorList>
    </citation>
    <scope>NUCLEOTIDE SEQUENCE [LARGE SCALE GENOMIC DNA]</scope>
    <source>
        <strain evidence="2 3">CPMOR-1</strain>
    </source>
</reference>
<organism evidence="2 3">
    <name type="scientific">Pseudoalteromonas luteoviolacea CPMOR-1</name>
    <dbReference type="NCBI Taxonomy" id="1365248"/>
    <lineage>
        <taxon>Bacteria</taxon>
        <taxon>Pseudomonadati</taxon>
        <taxon>Pseudomonadota</taxon>
        <taxon>Gammaproteobacteria</taxon>
        <taxon>Alteromonadales</taxon>
        <taxon>Pseudoalteromonadaceae</taxon>
        <taxon>Pseudoalteromonas</taxon>
    </lineage>
</organism>
<dbReference type="InterPro" id="IPR001387">
    <property type="entry name" value="Cro/C1-type_HTH"/>
</dbReference>
<dbReference type="SUPFAM" id="SSF47413">
    <property type="entry name" value="lambda repressor-like DNA-binding domains"/>
    <property type="match status" value="1"/>
</dbReference>
<dbReference type="AlphaFoldDB" id="A0A161YS35"/>
<feature type="domain" description="HTH cro/C1-type" evidence="1">
    <location>
        <begin position="21"/>
        <end position="66"/>
    </location>
</feature>
<sequence length="96" mass="11147">MRTSERRRKAFNFKVEAQRCIRQIRRELGLSQSGLAKKMVTDVDQSTISNWESGKNEIPLSKFIDILLLGGRNPLLYFDDFGKEEENKKDVKEVAK</sequence>
<evidence type="ECO:0000313" key="2">
    <source>
        <dbReference type="EMBL" id="KZN64933.1"/>
    </source>
</evidence>
<dbReference type="PATRIC" id="fig|1365248.3.peg.1492"/>
<dbReference type="Gene3D" id="1.10.260.40">
    <property type="entry name" value="lambda repressor-like DNA-binding domains"/>
    <property type="match status" value="1"/>
</dbReference>
<dbReference type="RefSeq" id="WP_063367310.1">
    <property type="nucleotide sequence ID" value="NZ_AUYC01000019.1"/>
</dbReference>
<accession>A0A161YS35</accession>
<dbReference type="EMBL" id="AUYC01000019">
    <property type="protein sequence ID" value="KZN64933.1"/>
    <property type="molecule type" value="Genomic_DNA"/>
</dbReference>
<evidence type="ECO:0000259" key="1">
    <source>
        <dbReference type="PROSITE" id="PS50943"/>
    </source>
</evidence>
<gene>
    <name evidence="2" type="ORF">N473_12915</name>
</gene>
<dbReference type="GO" id="GO:0003677">
    <property type="term" value="F:DNA binding"/>
    <property type="evidence" value="ECO:0007669"/>
    <property type="project" value="InterPro"/>
</dbReference>
<dbReference type="SMART" id="SM00530">
    <property type="entry name" value="HTH_XRE"/>
    <property type="match status" value="1"/>
</dbReference>
<dbReference type="PROSITE" id="PS50943">
    <property type="entry name" value="HTH_CROC1"/>
    <property type="match status" value="1"/>
</dbReference>
<dbReference type="CDD" id="cd00093">
    <property type="entry name" value="HTH_XRE"/>
    <property type="match status" value="1"/>
</dbReference>
<proteinExistence type="predicted"/>
<comment type="caution">
    <text evidence="2">The sequence shown here is derived from an EMBL/GenBank/DDBJ whole genome shotgun (WGS) entry which is preliminary data.</text>
</comment>
<evidence type="ECO:0000313" key="3">
    <source>
        <dbReference type="Proteomes" id="UP000076486"/>
    </source>
</evidence>
<dbReference type="Proteomes" id="UP000076486">
    <property type="component" value="Unassembled WGS sequence"/>
</dbReference>
<dbReference type="Pfam" id="PF01381">
    <property type="entry name" value="HTH_3"/>
    <property type="match status" value="1"/>
</dbReference>
<name>A0A161YS35_9GAMM</name>
<dbReference type="InterPro" id="IPR010982">
    <property type="entry name" value="Lambda_DNA-bd_dom_sf"/>
</dbReference>
<protein>
    <recommendedName>
        <fullName evidence="1">HTH cro/C1-type domain-containing protein</fullName>
    </recommendedName>
</protein>